<accession>A0A4R3IA06</accession>
<gene>
    <name evidence="8" type="ORF">BCF53_102285</name>
</gene>
<dbReference type="PIRSF" id="PIRSF005925">
    <property type="entry name" value="Dos"/>
    <property type="match status" value="1"/>
</dbReference>
<evidence type="ECO:0000259" key="5">
    <source>
        <dbReference type="PROSITE" id="PS50113"/>
    </source>
</evidence>
<dbReference type="SMART" id="SM00086">
    <property type="entry name" value="PAC"/>
    <property type="match status" value="1"/>
</dbReference>
<evidence type="ECO:0000259" key="4">
    <source>
        <dbReference type="PROSITE" id="PS50112"/>
    </source>
</evidence>
<dbReference type="EC" id="3.1.4.52" evidence="1"/>
<dbReference type="SUPFAM" id="SSF55785">
    <property type="entry name" value="PYP-like sensor domain (PAS domain)"/>
    <property type="match status" value="1"/>
</dbReference>
<dbReference type="PROSITE" id="PS50883">
    <property type="entry name" value="EAL"/>
    <property type="match status" value="1"/>
</dbReference>
<dbReference type="AlphaFoldDB" id="A0A4R3IA06"/>
<dbReference type="PANTHER" id="PTHR44757">
    <property type="entry name" value="DIGUANYLATE CYCLASE DGCP"/>
    <property type="match status" value="1"/>
</dbReference>
<dbReference type="NCBIfam" id="TIGR00229">
    <property type="entry name" value="sensory_box"/>
    <property type="match status" value="1"/>
</dbReference>
<keyword evidence="3" id="KW-1133">Transmembrane helix</keyword>
<dbReference type="SMART" id="SM00267">
    <property type="entry name" value="GGDEF"/>
    <property type="match status" value="1"/>
</dbReference>
<evidence type="ECO:0000259" key="6">
    <source>
        <dbReference type="PROSITE" id="PS50883"/>
    </source>
</evidence>
<feature type="domain" description="EAL" evidence="6">
    <location>
        <begin position="393"/>
        <end position="647"/>
    </location>
</feature>
<dbReference type="PROSITE" id="PS50113">
    <property type="entry name" value="PAC"/>
    <property type="match status" value="1"/>
</dbReference>
<dbReference type="Pfam" id="PF00990">
    <property type="entry name" value="GGDEF"/>
    <property type="match status" value="1"/>
</dbReference>
<dbReference type="NCBIfam" id="TIGR00254">
    <property type="entry name" value="GGDEF"/>
    <property type="match status" value="1"/>
</dbReference>
<dbReference type="InterPro" id="IPR035965">
    <property type="entry name" value="PAS-like_dom_sf"/>
</dbReference>
<dbReference type="InterPro" id="IPR001633">
    <property type="entry name" value="EAL_dom"/>
</dbReference>
<dbReference type="PROSITE" id="PS50887">
    <property type="entry name" value="GGDEF"/>
    <property type="match status" value="1"/>
</dbReference>
<sequence length="650" mass="73344">MNAIALAVFRSLLLLGFVFPAKLMAQVNPVMQWQQSNGFSKITIILSVLLLSALAAISIAWHMAQRRTLKNLTRQLSHETELRKKAESSQAMRENLLAGAVFAYTSEGIVITDANANIIDANTSFERLTGYSKEEALGRNPNFLQSGQHDESFYKKMWAQLKASGYWRGEIWNRRKSGALYPELLTINSIRDEHNRVTNYIAIFSDISQLKMTEKRLDKLAYFDQVTDLPNRIHLTDRLDQAILHSQINNLQLAIIFLDLDRFKSINESFGHAAGDELLRQISKRLKATLRAVDTVARISSDEFVMLIQHISSREEVQTIVNKLMATFEIPFNIENRPYNQTASIGISVYPDDGSNTSELLRSADSAMYLAKNEGRNTFRFFDKSDIRLTEKRIRLEIALQRAAKKNEFSLAYQPQYELSSKRIIGLEALIRWHNPALGDIPPSQFIPVAEQNGKIREVGRWVLETACQQGADWARKGIDFGRISVNISGIQLHENNFDELVKKVLVKTGLQPSCLELEVTESVVMNRIDAGISQLNRLRKLGVKIAIDDFGTGYSSLEYLKKLPIDKLKLDRSFVKDIPGDQDDLAISRAVISMGKALGLEVVAEGIETIEQNSTLLESGCAFGQGYWFSKPQSAEQIYEFIRKAKSAS</sequence>
<feature type="domain" description="PAS" evidence="4">
    <location>
        <begin position="105"/>
        <end position="140"/>
    </location>
</feature>
<feature type="transmembrane region" description="Helical" evidence="3">
    <location>
        <begin position="44"/>
        <end position="64"/>
    </location>
</feature>
<keyword evidence="3" id="KW-0472">Membrane</keyword>
<protein>
    <recommendedName>
        <fullName evidence="1">cyclic-guanylate-specific phosphodiesterase</fullName>
        <ecNumber evidence="1">3.1.4.52</ecNumber>
    </recommendedName>
</protein>
<dbReference type="Gene3D" id="3.20.20.450">
    <property type="entry name" value="EAL domain"/>
    <property type="match status" value="1"/>
</dbReference>
<dbReference type="CDD" id="cd01949">
    <property type="entry name" value="GGDEF"/>
    <property type="match status" value="1"/>
</dbReference>
<dbReference type="PANTHER" id="PTHR44757:SF2">
    <property type="entry name" value="BIOFILM ARCHITECTURE MAINTENANCE PROTEIN MBAA"/>
    <property type="match status" value="1"/>
</dbReference>
<keyword evidence="3" id="KW-0812">Transmembrane</keyword>
<dbReference type="InterPro" id="IPR000014">
    <property type="entry name" value="PAS"/>
</dbReference>
<dbReference type="GO" id="GO:0071111">
    <property type="term" value="F:cyclic-guanylate-specific phosphodiesterase activity"/>
    <property type="evidence" value="ECO:0007669"/>
    <property type="project" value="UniProtKB-EC"/>
</dbReference>
<dbReference type="InterPro" id="IPR043128">
    <property type="entry name" value="Rev_trsase/Diguanyl_cyclase"/>
</dbReference>
<dbReference type="InterPro" id="IPR000700">
    <property type="entry name" value="PAS-assoc_C"/>
</dbReference>
<dbReference type="InterPro" id="IPR012226">
    <property type="entry name" value="Diguanyl_cyclase/Pdiesterase"/>
</dbReference>
<evidence type="ECO:0000256" key="1">
    <source>
        <dbReference type="ARBA" id="ARBA00012282"/>
    </source>
</evidence>
<keyword evidence="2" id="KW-0973">c-di-GMP</keyword>
<dbReference type="OrthoDB" id="6168558at2"/>
<dbReference type="Gene3D" id="3.30.450.20">
    <property type="entry name" value="PAS domain"/>
    <property type="match status" value="1"/>
</dbReference>
<dbReference type="CDD" id="cd00130">
    <property type="entry name" value="PAS"/>
    <property type="match status" value="1"/>
</dbReference>
<name>A0A4R3IA06_9GAMM</name>
<comment type="caution">
    <text evidence="8">The sequence shown here is derived from an EMBL/GenBank/DDBJ whole genome shotgun (WGS) entry which is preliminary data.</text>
</comment>
<dbReference type="SUPFAM" id="SSF55073">
    <property type="entry name" value="Nucleotide cyclase"/>
    <property type="match status" value="1"/>
</dbReference>
<dbReference type="InterPro" id="IPR029787">
    <property type="entry name" value="Nucleotide_cyclase"/>
</dbReference>
<dbReference type="Pfam" id="PF00563">
    <property type="entry name" value="EAL"/>
    <property type="match status" value="1"/>
</dbReference>
<dbReference type="Gene3D" id="3.30.70.270">
    <property type="match status" value="1"/>
</dbReference>
<feature type="domain" description="PAC" evidence="5">
    <location>
        <begin position="167"/>
        <end position="219"/>
    </location>
</feature>
<feature type="domain" description="GGDEF" evidence="7">
    <location>
        <begin position="251"/>
        <end position="384"/>
    </location>
</feature>
<dbReference type="InterPro" id="IPR001610">
    <property type="entry name" value="PAC"/>
</dbReference>
<reference evidence="8 9" key="1">
    <citation type="submission" date="2019-03" db="EMBL/GenBank/DDBJ databases">
        <title>Genomic Encyclopedia of Archaeal and Bacterial Type Strains, Phase II (KMG-II): from individual species to whole genera.</title>
        <authorList>
            <person name="Goeker M."/>
        </authorList>
    </citation>
    <scope>NUCLEOTIDE SEQUENCE [LARGE SCALE GENOMIC DNA]</scope>
    <source>
        <strain evidence="8 9">DSM 15388</strain>
    </source>
</reference>
<evidence type="ECO:0000313" key="9">
    <source>
        <dbReference type="Proteomes" id="UP000295793"/>
    </source>
</evidence>
<evidence type="ECO:0000256" key="3">
    <source>
        <dbReference type="SAM" id="Phobius"/>
    </source>
</evidence>
<dbReference type="EMBL" id="SLZR01000002">
    <property type="protein sequence ID" value="TCS43259.1"/>
    <property type="molecule type" value="Genomic_DNA"/>
</dbReference>
<dbReference type="CDD" id="cd01948">
    <property type="entry name" value="EAL"/>
    <property type="match status" value="1"/>
</dbReference>
<evidence type="ECO:0000256" key="2">
    <source>
        <dbReference type="ARBA" id="ARBA00022636"/>
    </source>
</evidence>
<dbReference type="SUPFAM" id="SSF141868">
    <property type="entry name" value="EAL domain-like"/>
    <property type="match status" value="1"/>
</dbReference>
<dbReference type="Proteomes" id="UP000295793">
    <property type="component" value="Unassembled WGS sequence"/>
</dbReference>
<dbReference type="Pfam" id="PF13426">
    <property type="entry name" value="PAS_9"/>
    <property type="match status" value="1"/>
</dbReference>
<dbReference type="InterPro" id="IPR052155">
    <property type="entry name" value="Biofilm_reg_signaling"/>
</dbReference>
<organism evidence="8 9">
    <name type="scientific">Reinekea marinisedimentorum</name>
    <dbReference type="NCBI Taxonomy" id="230495"/>
    <lineage>
        <taxon>Bacteria</taxon>
        <taxon>Pseudomonadati</taxon>
        <taxon>Pseudomonadota</taxon>
        <taxon>Gammaproteobacteria</taxon>
        <taxon>Oceanospirillales</taxon>
        <taxon>Saccharospirillaceae</taxon>
        <taxon>Reinekea</taxon>
    </lineage>
</organism>
<dbReference type="SMART" id="SM00091">
    <property type="entry name" value="PAS"/>
    <property type="match status" value="1"/>
</dbReference>
<evidence type="ECO:0000313" key="8">
    <source>
        <dbReference type="EMBL" id="TCS43259.1"/>
    </source>
</evidence>
<evidence type="ECO:0000259" key="7">
    <source>
        <dbReference type="PROSITE" id="PS50887"/>
    </source>
</evidence>
<dbReference type="InterPro" id="IPR000160">
    <property type="entry name" value="GGDEF_dom"/>
</dbReference>
<dbReference type="FunFam" id="3.20.20.450:FF:000001">
    <property type="entry name" value="Cyclic di-GMP phosphodiesterase yahA"/>
    <property type="match status" value="1"/>
</dbReference>
<dbReference type="InterPro" id="IPR035919">
    <property type="entry name" value="EAL_sf"/>
</dbReference>
<proteinExistence type="predicted"/>
<keyword evidence="9" id="KW-1185">Reference proteome</keyword>
<dbReference type="SMART" id="SM00052">
    <property type="entry name" value="EAL"/>
    <property type="match status" value="1"/>
</dbReference>
<dbReference type="PROSITE" id="PS50112">
    <property type="entry name" value="PAS"/>
    <property type="match status" value="1"/>
</dbReference>